<dbReference type="InParanoid" id="A0A2J6TGK3"/>
<sequence length="403" mass="45509">MAEPVSKPRRPHHKSRNGCAQCKQRKVKCDEQKPTCQKCETYGSPCSFLQTHPQKSRVPTVASMLASPEPTISSVSSPASSASLPTKFSILDMELLHHWTTVTCQVSIDFASGRELHRTVLVQYGFDYPFVMHLLLAITARHLEHLRPQKQSVYKHAADSHAAAALSLFQPEIANLTTENCHACFAYSTSLGLYTWASQALDKPSTLLFNPSSNYQSADIQWVRLHRGATTILASMWHLLENGPCHCLWDDWKDLDEDRPDPLCPDDEVYFNQLPEAWKDLPEQQKEVLDKNLKVTTRVLSMVDFPVGPGKLASGMSWFSHISDELVQMLSEKKPEALLLVCYYCLVLKRLGGTWWMEGKAENLLKTVMTELGGGWETWTRWPVERVLEGNGALPGLVYRAWI</sequence>
<name>A0A2J6TGK3_9HELO</name>
<dbReference type="PANTHER" id="PTHR47784">
    <property type="entry name" value="STEROL UPTAKE CONTROL PROTEIN 2"/>
    <property type="match status" value="1"/>
</dbReference>
<protein>
    <recommendedName>
        <fullName evidence="2">Zn(2)-C6 fungal-type domain-containing protein</fullName>
    </recommendedName>
</protein>
<dbReference type="OrthoDB" id="5386330at2759"/>
<evidence type="ECO:0000313" key="3">
    <source>
        <dbReference type="EMBL" id="PMD62149.1"/>
    </source>
</evidence>
<dbReference type="Pfam" id="PF00172">
    <property type="entry name" value="Zn_clus"/>
    <property type="match status" value="1"/>
</dbReference>
<dbReference type="EMBL" id="KZ613785">
    <property type="protein sequence ID" value="PMD62149.1"/>
    <property type="molecule type" value="Genomic_DNA"/>
</dbReference>
<dbReference type="Proteomes" id="UP000235371">
    <property type="component" value="Unassembled WGS sequence"/>
</dbReference>
<dbReference type="InterPro" id="IPR036864">
    <property type="entry name" value="Zn2-C6_fun-type_DNA-bd_sf"/>
</dbReference>
<dbReference type="CDD" id="cd00067">
    <property type="entry name" value="GAL4"/>
    <property type="match status" value="1"/>
</dbReference>
<organism evidence="3 4">
    <name type="scientific">Hyaloscypha bicolor E</name>
    <dbReference type="NCBI Taxonomy" id="1095630"/>
    <lineage>
        <taxon>Eukaryota</taxon>
        <taxon>Fungi</taxon>
        <taxon>Dikarya</taxon>
        <taxon>Ascomycota</taxon>
        <taxon>Pezizomycotina</taxon>
        <taxon>Leotiomycetes</taxon>
        <taxon>Helotiales</taxon>
        <taxon>Hyaloscyphaceae</taxon>
        <taxon>Hyaloscypha</taxon>
        <taxon>Hyaloscypha bicolor</taxon>
    </lineage>
</organism>
<dbReference type="PROSITE" id="PS00463">
    <property type="entry name" value="ZN2_CY6_FUNGAL_1"/>
    <property type="match status" value="1"/>
</dbReference>
<dbReference type="FunCoup" id="A0A2J6TGK3">
    <property type="interactions" value="636"/>
</dbReference>
<dbReference type="PROSITE" id="PS50048">
    <property type="entry name" value="ZN2_CY6_FUNGAL_2"/>
    <property type="match status" value="1"/>
</dbReference>
<dbReference type="GeneID" id="36582545"/>
<keyword evidence="1" id="KW-0539">Nucleus</keyword>
<dbReference type="STRING" id="1095630.A0A2J6TGK3"/>
<feature type="domain" description="Zn(2)-C6 fungal-type" evidence="2">
    <location>
        <begin position="18"/>
        <end position="48"/>
    </location>
</feature>
<dbReference type="GO" id="GO:0001228">
    <property type="term" value="F:DNA-binding transcription activator activity, RNA polymerase II-specific"/>
    <property type="evidence" value="ECO:0007669"/>
    <property type="project" value="TreeGrafter"/>
</dbReference>
<keyword evidence="4" id="KW-1185">Reference proteome</keyword>
<dbReference type="SMART" id="SM00066">
    <property type="entry name" value="GAL4"/>
    <property type="match status" value="1"/>
</dbReference>
<dbReference type="SUPFAM" id="SSF57701">
    <property type="entry name" value="Zn2/Cys6 DNA-binding domain"/>
    <property type="match status" value="1"/>
</dbReference>
<dbReference type="InterPro" id="IPR001138">
    <property type="entry name" value="Zn2Cys6_DnaBD"/>
</dbReference>
<proteinExistence type="predicted"/>
<accession>A0A2J6TGK3</accession>
<evidence type="ECO:0000313" key="4">
    <source>
        <dbReference type="Proteomes" id="UP000235371"/>
    </source>
</evidence>
<reference evidence="3 4" key="1">
    <citation type="submission" date="2016-04" db="EMBL/GenBank/DDBJ databases">
        <title>A degradative enzymes factory behind the ericoid mycorrhizal symbiosis.</title>
        <authorList>
            <consortium name="DOE Joint Genome Institute"/>
            <person name="Martino E."/>
            <person name="Morin E."/>
            <person name="Grelet G."/>
            <person name="Kuo A."/>
            <person name="Kohler A."/>
            <person name="Daghino S."/>
            <person name="Barry K."/>
            <person name="Choi C."/>
            <person name="Cichocki N."/>
            <person name="Clum A."/>
            <person name="Copeland A."/>
            <person name="Hainaut M."/>
            <person name="Haridas S."/>
            <person name="Labutti K."/>
            <person name="Lindquist E."/>
            <person name="Lipzen A."/>
            <person name="Khouja H.-R."/>
            <person name="Murat C."/>
            <person name="Ohm R."/>
            <person name="Olson A."/>
            <person name="Spatafora J."/>
            <person name="Veneault-Fourrey C."/>
            <person name="Henrissat B."/>
            <person name="Grigoriev I."/>
            <person name="Martin F."/>
            <person name="Perotto S."/>
        </authorList>
    </citation>
    <scope>NUCLEOTIDE SEQUENCE [LARGE SCALE GENOMIC DNA]</scope>
    <source>
        <strain evidence="3 4">E</strain>
    </source>
</reference>
<dbReference type="RefSeq" id="XP_024739053.1">
    <property type="nucleotide sequence ID" value="XM_024874465.1"/>
</dbReference>
<dbReference type="InterPro" id="IPR053157">
    <property type="entry name" value="Sterol_Uptake_Regulator"/>
</dbReference>
<dbReference type="PANTHER" id="PTHR47784:SF4">
    <property type="entry name" value="ZN(II)2CYS6 TRANSCRIPTION FACTOR (EUROFUNG)"/>
    <property type="match status" value="1"/>
</dbReference>
<dbReference type="Gene3D" id="4.10.240.10">
    <property type="entry name" value="Zn(2)-C6 fungal-type DNA-binding domain"/>
    <property type="match status" value="1"/>
</dbReference>
<dbReference type="InterPro" id="IPR021858">
    <property type="entry name" value="Fun_TF"/>
</dbReference>
<evidence type="ECO:0000256" key="1">
    <source>
        <dbReference type="ARBA" id="ARBA00023242"/>
    </source>
</evidence>
<dbReference type="GO" id="GO:0008270">
    <property type="term" value="F:zinc ion binding"/>
    <property type="evidence" value="ECO:0007669"/>
    <property type="project" value="InterPro"/>
</dbReference>
<dbReference type="Pfam" id="PF11951">
    <property type="entry name" value="Fungal_trans_2"/>
    <property type="match status" value="1"/>
</dbReference>
<gene>
    <name evidence="3" type="ORF">K444DRAFT_525663</name>
</gene>
<dbReference type="AlphaFoldDB" id="A0A2J6TGK3"/>
<evidence type="ECO:0000259" key="2">
    <source>
        <dbReference type="PROSITE" id="PS50048"/>
    </source>
</evidence>